<dbReference type="GO" id="GO:0006749">
    <property type="term" value="P:glutathione metabolic process"/>
    <property type="evidence" value="ECO:0007669"/>
    <property type="project" value="TreeGrafter"/>
</dbReference>
<dbReference type="InterPro" id="IPR010987">
    <property type="entry name" value="Glutathione-S-Trfase_C-like"/>
</dbReference>
<dbReference type="PANTHER" id="PTHR11571:SF150">
    <property type="entry name" value="GLUTATHIONE S-TRANSFERASE"/>
    <property type="match status" value="1"/>
</dbReference>
<evidence type="ECO:0000259" key="2">
    <source>
        <dbReference type="PROSITE" id="PS50404"/>
    </source>
</evidence>
<feature type="region of interest" description="Disordered" evidence="1">
    <location>
        <begin position="233"/>
        <end position="273"/>
    </location>
</feature>
<dbReference type="OrthoDB" id="414243at2759"/>
<dbReference type="EMBL" id="JAHRHY010000007">
    <property type="protein sequence ID" value="KAG9067804.1"/>
    <property type="molecule type" value="Genomic_DNA"/>
</dbReference>
<organism evidence="4 5">
    <name type="scientific">Linnemannia hyalina</name>
    <dbReference type="NCBI Taxonomy" id="64524"/>
    <lineage>
        <taxon>Eukaryota</taxon>
        <taxon>Fungi</taxon>
        <taxon>Fungi incertae sedis</taxon>
        <taxon>Mucoromycota</taxon>
        <taxon>Mortierellomycotina</taxon>
        <taxon>Mortierellomycetes</taxon>
        <taxon>Mortierellales</taxon>
        <taxon>Mortierellaceae</taxon>
        <taxon>Linnemannia</taxon>
    </lineage>
</organism>
<feature type="compositionally biased region" description="Low complexity" evidence="1">
    <location>
        <begin position="235"/>
        <end position="250"/>
    </location>
</feature>
<dbReference type="InterPro" id="IPR036282">
    <property type="entry name" value="Glutathione-S-Trfase_C_sf"/>
</dbReference>
<gene>
    <name evidence="4" type="ORF">KI688_011392</name>
</gene>
<evidence type="ECO:0008006" key="6">
    <source>
        <dbReference type="Google" id="ProtNLM"/>
    </source>
</evidence>
<dbReference type="InterPro" id="IPR036249">
    <property type="entry name" value="Thioredoxin-like_sf"/>
</dbReference>
<dbReference type="PROSITE" id="PS50404">
    <property type="entry name" value="GST_NTER"/>
    <property type="match status" value="1"/>
</dbReference>
<dbReference type="Gene3D" id="1.20.1050.10">
    <property type="match status" value="1"/>
</dbReference>
<reference evidence="4" key="1">
    <citation type="submission" date="2021-06" db="EMBL/GenBank/DDBJ databases">
        <title>Genome Sequence of Mortierella hyaline Strain SCG-10, a Cold-Adapted, Nitrate-Reducing Fungus Isolated from Soil in Minnesota, USA.</title>
        <authorList>
            <person name="Aldossari N."/>
        </authorList>
    </citation>
    <scope>NUCLEOTIDE SEQUENCE</scope>
    <source>
        <strain evidence="4">SCG-10</strain>
    </source>
</reference>
<evidence type="ECO:0000313" key="4">
    <source>
        <dbReference type="EMBL" id="KAG9067804.1"/>
    </source>
</evidence>
<dbReference type="InterPro" id="IPR050213">
    <property type="entry name" value="GST_superfamily"/>
</dbReference>
<dbReference type="PROSITE" id="PS50405">
    <property type="entry name" value="GST_CTER"/>
    <property type="match status" value="1"/>
</dbReference>
<feature type="domain" description="GST N-terminal" evidence="2">
    <location>
        <begin position="20"/>
        <end position="105"/>
    </location>
</feature>
<evidence type="ECO:0000259" key="3">
    <source>
        <dbReference type="PROSITE" id="PS50405"/>
    </source>
</evidence>
<dbReference type="SUPFAM" id="SSF47616">
    <property type="entry name" value="GST C-terminal domain-like"/>
    <property type="match status" value="1"/>
</dbReference>
<sequence>MVATFPKSTTAAQVLDSPTSTFSLLYFDTQGICNPIRNLLALGDAQWTQLYPQDWENEDLADKHSTPFGVLPVLYVHSQDGSQTFPIAESNAIEEYLASRFNRLGSNTYERTQILAFHSSTSALLDSFLNSVNSLQASPEVKQEQLTIFMTKSVPKWIKIHEDHLRANGSNGHYVGDSITLADLKSAMLVDMILRFPPGAGLINSETAPGLLKVAAAINEDPKIKAWRETELFKSQRSSRAAPPQPRAASVKLNDRKGNLSGGLVPPPLAKEN</sequence>
<keyword evidence="5" id="KW-1185">Reference proteome</keyword>
<comment type="caution">
    <text evidence="4">The sequence shown here is derived from an EMBL/GenBank/DDBJ whole genome shotgun (WGS) entry which is preliminary data.</text>
</comment>
<feature type="domain" description="GST C-terminal" evidence="3">
    <location>
        <begin position="107"/>
        <end position="245"/>
    </location>
</feature>
<accession>A0A9P7XUT5</accession>
<name>A0A9P7XUT5_9FUNG</name>
<protein>
    <recommendedName>
        <fullName evidence="6">Glutathione S-transferase</fullName>
    </recommendedName>
</protein>
<dbReference type="GO" id="GO:0004364">
    <property type="term" value="F:glutathione transferase activity"/>
    <property type="evidence" value="ECO:0007669"/>
    <property type="project" value="TreeGrafter"/>
</dbReference>
<dbReference type="InterPro" id="IPR004046">
    <property type="entry name" value="GST_C"/>
</dbReference>
<dbReference type="AlphaFoldDB" id="A0A9P7XUT5"/>
<dbReference type="SUPFAM" id="SSF52833">
    <property type="entry name" value="Thioredoxin-like"/>
    <property type="match status" value="1"/>
</dbReference>
<dbReference type="SFLD" id="SFLDS00019">
    <property type="entry name" value="Glutathione_Transferase_(cytos"/>
    <property type="match status" value="1"/>
</dbReference>
<proteinExistence type="predicted"/>
<evidence type="ECO:0000313" key="5">
    <source>
        <dbReference type="Proteomes" id="UP000707451"/>
    </source>
</evidence>
<evidence type="ECO:0000256" key="1">
    <source>
        <dbReference type="SAM" id="MobiDB-lite"/>
    </source>
</evidence>
<dbReference type="PANTHER" id="PTHR11571">
    <property type="entry name" value="GLUTATHIONE S-TRANSFERASE"/>
    <property type="match status" value="1"/>
</dbReference>
<dbReference type="Gene3D" id="3.40.30.10">
    <property type="entry name" value="Glutaredoxin"/>
    <property type="match status" value="1"/>
</dbReference>
<dbReference type="Pfam" id="PF14497">
    <property type="entry name" value="GST_C_3"/>
    <property type="match status" value="1"/>
</dbReference>
<dbReference type="InterPro" id="IPR004045">
    <property type="entry name" value="Glutathione_S-Trfase_N"/>
</dbReference>
<dbReference type="Proteomes" id="UP000707451">
    <property type="component" value="Unassembled WGS sequence"/>
</dbReference>
<dbReference type="InterPro" id="IPR040079">
    <property type="entry name" value="Glutathione_S-Trfase"/>
</dbReference>